<reference evidence="1 2" key="1">
    <citation type="submission" date="2021-03" db="EMBL/GenBank/DDBJ databases">
        <title>Flavobacterium Flabelliformis Sp. Nov. And Flavobacterium Geliluteum Sp. Nov., Two Novel Multidrug Resistant Psychrophilic Species Isolated From Antarctica.</title>
        <authorList>
            <person name="Kralova S."/>
            <person name="Busse H.J."/>
            <person name="Bezdicek M."/>
            <person name="Nykrynova M."/>
            <person name="Kroupova E."/>
            <person name="Krsek D."/>
            <person name="Sedlacek I."/>
        </authorList>
    </citation>
    <scope>NUCLEOTIDE SEQUENCE [LARGE SCALE GENOMIC DNA]</scope>
    <source>
        <strain evidence="1 2">P7388</strain>
    </source>
</reference>
<evidence type="ECO:0000313" key="1">
    <source>
        <dbReference type="EMBL" id="MBP4138769.1"/>
    </source>
</evidence>
<organism evidence="1 2">
    <name type="scientific">Flavobacterium geliluteum</name>
    <dbReference type="NCBI Taxonomy" id="2816120"/>
    <lineage>
        <taxon>Bacteria</taxon>
        <taxon>Pseudomonadati</taxon>
        <taxon>Bacteroidota</taxon>
        <taxon>Flavobacteriia</taxon>
        <taxon>Flavobacteriales</taxon>
        <taxon>Flavobacteriaceae</taxon>
        <taxon>Flavobacterium</taxon>
    </lineage>
</organism>
<proteinExistence type="predicted"/>
<dbReference type="Proteomes" id="UP000675047">
    <property type="component" value="Unassembled WGS sequence"/>
</dbReference>
<gene>
    <name evidence="1" type="ORF">J3495_11795</name>
</gene>
<dbReference type="GO" id="GO:0005524">
    <property type="term" value="F:ATP binding"/>
    <property type="evidence" value="ECO:0007669"/>
    <property type="project" value="UniProtKB-KW"/>
</dbReference>
<evidence type="ECO:0000313" key="2">
    <source>
        <dbReference type="Proteomes" id="UP000675047"/>
    </source>
</evidence>
<dbReference type="Gene3D" id="3.30.565.10">
    <property type="entry name" value="Histidine kinase-like ATPase, C-terminal domain"/>
    <property type="match status" value="2"/>
</dbReference>
<keyword evidence="2" id="KW-1185">Reference proteome</keyword>
<protein>
    <submittedName>
        <fullName evidence="1">ATP-binding protein</fullName>
    </submittedName>
</protein>
<comment type="caution">
    <text evidence="1">The sequence shown here is derived from an EMBL/GenBank/DDBJ whole genome shotgun (WGS) entry which is preliminary data.</text>
</comment>
<dbReference type="InterPro" id="IPR036890">
    <property type="entry name" value="HATPase_C_sf"/>
</dbReference>
<keyword evidence="1" id="KW-0547">Nucleotide-binding</keyword>
<dbReference type="Pfam" id="PF13589">
    <property type="entry name" value="HATPase_c_3"/>
    <property type="match status" value="1"/>
</dbReference>
<sequence>MSIKKHNIKAKSHILSLLGDELIGSDSLAIFELVKNAYDADATKVKVSFINLNQENQKIIIEDNGNGMFSNIIQDVWLTIGTDFKRGKNRKESPLFNRVSFGNKGVGRLAVHKLAKKITLETQARNDMFSSRLEIDWPKLIDSKEFIQDLEVDVETIGEALFEDGHGTRIILNNLATKIWTKKTLKDLVRKVNNIKNPFKQNPNFEIIIEANDYHDEWIKEVSDSIEILEDSLYQFNFEIYQDSNNPNGLVSVKFKYFFNPPKQTNLLKREEEIIINEIHIGTLFKDIDEEKEVFHFLRNKDLDGIGNFKGQFYVYNQNSNLLKMNFGGQINAIKQFIKDNCGIKIFRDNIRVYNYGEPFDDWLGLDLDKIQRAGDHFGKKVTVGAIELNLKDSNDGLIEKTNREGFIDNHIFEKFRFITKDLFYLFEKQAEEDKDLIEEFLEGTKPIKKVGFGDTIKELEIKLKSKDLDKELSPLLTRIDKDYTAMRDIMVNSGMTGLNLGVAFHEVDREVRVINQELNIEGNNVDLESIKDKIKNLVQILESLSPLLRQNKSNLTSAKKIVEIAIKRNINRFKYHNVVFSSPLLSNENPDITFKVPTNLLISSISNIIDNSLYWTKAKVDLSVINNENYKPAIYIGTDIDSFEGPAIIIADNGLGFSVEPEYMTQPFKTKKSGGMGLGLYFSDVVMNMVGGKLIFPDSLDLNIPKAYDGACIALVFPK</sequence>
<dbReference type="AlphaFoldDB" id="A0A940X890"/>
<name>A0A940X890_9FLAO</name>
<accession>A0A940X890</accession>
<dbReference type="EMBL" id="JAGFBV010000017">
    <property type="protein sequence ID" value="MBP4138769.1"/>
    <property type="molecule type" value="Genomic_DNA"/>
</dbReference>
<dbReference type="SUPFAM" id="SSF55874">
    <property type="entry name" value="ATPase domain of HSP90 chaperone/DNA topoisomerase II/histidine kinase"/>
    <property type="match status" value="2"/>
</dbReference>
<keyword evidence="1" id="KW-0067">ATP-binding</keyword>
<dbReference type="RefSeq" id="WP_210666755.1">
    <property type="nucleotide sequence ID" value="NZ_JAGFBV010000017.1"/>
</dbReference>